<dbReference type="AlphaFoldDB" id="V8CBE5"/>
<reference evidence="2 3" key="1">
    <citation type="journal article" date="2014" name="Genome Announc.">
        <title>Draft genome sequences of six enterohepatic helicobacter species isolated from humans and one from rhesus macaques.</title>
        <authorList>
            <person name="Shen Z."/>
            <person name="Sheh A."/>
            <person name="Young S.K."/>
            <person name="Abouelliel A."/>
            <person name="Ward D.V."/>
            <person name="Earl A.M."/>
            <person name="Fox J.G."/>
        </authorList>
    </citation>
    <scope>NUCLEOTIDE SEQUENCE [LARGE SCALE GENOMIC DNA]</scope>
    <source>
        <strain evidence="2 3">MIT 99-5501</strain>
    </source>
</reference>
<keyword evidence="1" id="KW-1133">Transmembrane helix</keyword>
<evidence type="ECO:0000256" key="1">
    <source>
        <dbReference type="SAM" id="Phobius"/>
    </source>
</evidence>
<dbReference type="HOGENOM" id="CLU_3409433_0_0_7"/>
<evidence type="ECO:0000313" key="2">
    <source>
        <dbReference type="EMBL" id="ETD24684.1"/>
    </source>
</evidence>
<dbReference type="STRING" id="1357400.HMPREF2086_00016"/>
<keyword evidence="1" id="KW-0472">Membrane</keyword>
<name>V8CBE5_9HELI</name>
<evidence type="ECO:0000313" key="3">
    <source>
        <dbReference type="Proteomes" id="UP000018731"/>
    </source>
</evidence>
<dbReference type="Proteomes" id="UP000018731">
    <property type="component" value="Unassembled WGS sequence"/>
</dbReference>
<feature type="transmembrane region" description="Helical" evidence="1">
    <location>
        <begin position="6"/>
        <end position="25"/>
    </location>
</feature>
<protein>
    <submittedName>
        <fullName evidence="2">Uncharacterized protein</fullName>
    </submittedName>
</protein>
<keyword evidence="1" id="KW-0812">Transmembrane</keyword>
<keyword evidence="3" id="KW-1185">Reference proteome</keyword>
<accession>V8CBE5</accession>
<dbReference type="EMBL" id="AZJI01000001">
    <property type="protein sequence ID" value="ETD24684.1"/>
    <property type="molecule type" value="Genomic_DNA"/>
</dbReference>
<proteinExistence type="predicted"/>
<gene>
    <name evidence="2" type="ORF">HMPREF2086_00016</name>
</gene>
<sequence>MIGGILALTLLFCTGVAVLFFAYLITAKS</sequence>
<organism evidence="2 3">
    <name type="scientific">Helicobacter macacae MIT 99-5501</name>
    <dbReference type="NCBI Taxonomy" id="1357400"/>
    <lineage>
        <taxon>Bacteria</taxon>
        <taxon>Pseudomonadati</taxon>
        <taxon>Campylobacterota</taxon>
        <taxon>Epsilonproteobacteria</taxon>
        <taxon>Campylobacterales</taxon>
        <taxon>Helicobacteraceae</taxon>
        <taxon>Helicobacter</taxon>
    </lineage>
</organism>
<comment type="caution">
    <text evidence="2">The sequence shown here is derived from an EMBL/GenBank/DDBJ whole genome shotgun (WGS) entry which is preliminary data.</text>
</comment>